<keyword evidence="2" id="KW-0472">Membrane</keyword>
<feature type="transmembrane region" description="Helical" evidence="2">
    <location>
        <begin position="71"/>
        <end position="89"/>
    </location>
</feature>
<protein>
    <submittedName>
        <fullName evidence="3">Uncharacterized protein DUF4383</fullName>
    </submittedName>
</protein>
<keyword evidence="4" id="KW-1185">Reference proteome</keyword>
<keyword evidence="2" id="KW-0812">Transmembrane</keyword>
<dbReference type="OrthoDB" id="5187794at2"/>
<organism evidence="3 4">
    <name type="scientific">Geodermatophilus tzadiensis</name>
    <dbReference type="NCBI Taxonomy" id="1137988"/>
    <lineage>
        <taxon>Bacteria</taxon>
        <taxon>Bacillati</taxon>
        <taxon>Actinomycetota</taxon>
        <taxon>Actinomycetes</taxon>
        <taxon>Geodermatophilales</taxon>
        <taxon>Geodermatophilaceae</taxon>
        <taxon>Geodermatophilus</taxon>
    </lineage>
</organism>
<accession>A0A2T0TBX3</accession>
<evidence type="ECO:0000256" key="2">
    <source>
        <dbReference type="SAM" id="Phobius"/>
    </source>
</evidence>
<feature type="transmembrane region" description="Helical" evidence="2">
    <location>
        <begin position="109"/>
        <end position="127"/>
    </location>
</feature>
<feature type="transmembrane region" description="Helical" evidence="2">
    <location>
        <begin position="134"/>
        <end position="155"/>
    </location>
</feature>
<dbReference type="Pfam" id="PF14325">
    <property type="entry name" value="DUF4383"/>
    <property type="match status" value="1"/>
</dbReference>
<evidence type="ECO:0000313" key="4">
    <source>
        <dbReference type="Proteomes" id="UP000239210"/>
    </source>
</evidence>
<evidence type="ECO:0000313" key="3">
    <source>
        <dbReference type="EMBL" id="PRY43149.1"/>
    </source>
</evidence>
<comment type="caution">
    <text evidence="3">The sequence shown here is derived from an EMBL/GenBank/DDBJ whole genome shotgun (WGS) entry which is preliminary data.</text>
</comment>
<dbReference type="AlphaFoldDB" id="A0A2T0TBX3"/>
<dbReference type="RefSeq" id="WP_106280562.1">
    <property type="nucleotide sequence ID" value="NZ_PVTG01000017.1"/>
</dbReference>
<feature type="region of interest" description="Disordered" evidence="1">
    <location>
        <begin position="1"/>
        <end position="60"/>
    </location>
</feature>
<gene>
    <name evidence="3" type="ORF">LY71_1177</name>
</gene>
<sequence length="274" mass="28451">MALSLHRPRKADRAPASASSAPASTPAGPPTAQAAPAEAAVPARPAAAEPDAEPAGPATEQGGRVYTVQRIGAFVVAGVIALFGILGFANGLAFFSTDGERILGLSSNGLLSTISIVTAVVLVFAAFRSPRTASTVMIVIGVLFLVSALANLAVLNTDWNVLAFGLSNVGFSVVAGAVLLLLGAYGRVSGNLPADSPYARASADDDVSPVSPDEFPSTPAEFAAERAMRDAEVAVVQHVASFEQRRRVAAMAQVQTRKERREVWMSFDRARHDA</sequence>
<feature type="transmembrane region" description="Helical" evidence="2">
    <location>
        <begin position="161"/>
        <end position="182"/>
    </location>
</feature>
<name>A0A2T0TBX3_9ACTN</name>
<dbReference type="Proteomes" id="UP000239210">
    <property type="component" value="Unassembled WGS sequence"/>
</dbReference>
<evidence type="ECO:0000256" key="1">
    <source>
        <dbReference type="SAM" id="MobiDB-lite"/>
    </source>
</evidence>
<feature type="compositionally biased region" description="Basic residues" evidence="1">
    <location>
        <begin position="1"/>
        <end position="10"/>
    </location>
</feature>
<keyword evidence="2" id="KW-1133">Transmembrane helix</keyword>
<reference evidence="3 4" key="1">
    <citation type="submission" date="2018-03" db="EMBL/GenBank/DDBJ databases">
        <title>Genomic Encyclopedia of Archaeal and Bacterial Type Strains, Phase II (KMG-II): from individual species to whole genera.</title>
        <authorList>
            <person name="Goeker M."/>
        </authorList>
    </citation>
    <scope>NUCLEOTIDE SEQUENCE [LARGE SCALE GENOMIC DNA]</scope>
    <source>
        <strain evidence="3 4">DSM 45416</strain>
    </source>
</reference>
<feature type="compositionally biased region" description="Low complexity" evidence="1">
    <location>
        <begin position="14"/>
        <end position="58"/>
    </location>
</feature>
<proteinExistence type="predicted"/>
<dbReference type="EMBL" id="PVTG01000017">
    <property type="protein sequence ID" value="PRY43149.1"/>
    <property type="molecule type" value="Genomic_DNA"/>
</dbReference>